<name>A0A4S2FXY9_9BACT</name>
<evidence type="ECO:0000313" key="3">
    <source>
        <dbReference type="EMBL" id="TGY74276.1"/>
    </source>
</evidence>
<dbReference type="Proteomes" id="UP000306630">
    <property type="component" value="Unassembled WGS sequence"/>
</dbReference>
<feature type="transmembrane region" description="Helical" evidence="2">
    <location>
        <begin position="149"/>
        <end position="172"/>
    </location>
</feature>
<feature type="transmembrane region" description="Helical" evidence="2">
    <location>
        <begin position="119"/>
        <end position="137"/>
    </location>
</feature>
<keyword evidence="2" id="KW-0812">Transmembrane</keyword>
<evidence type="ECO:0000313" key="4">
    <source>
        <dbReference type="Proteomes" id="UP000306630"/>
    </source>
</evidence>
<reference evidence="3 4" key="1">
    <citation type="submission" date="2019-04" db="EMBL/GenBank/DDBJ databases">
        <title>Microbes associate with the intestines of laboratory mice.</title>
        <authorList>
            <person name="Navarre W."/>
            <person name="Wong E."/>
            <person name="Huang K."/>
            <person name="Tropini C."/>
            <person name="Ng K."/>
            <person name="Yu B."/>
        </authorList>
    </citation>
    <scope>NUCLEOTIDE SEQUENCE [LARGE SCALE GENOMIC DNA]</scope>
    <source>
        <strain evidence="3 4">NM06_A21</strain>
    </source>
</reference>
<dbReference type="EMBL" id="SRYD01000023">
    <property type="protein sequence ID" value="TGY74276.1"/>
    <property type="molecule type" value="Genomic_DNA"/>
</dbReference>
<keyword evidence="2" id="KW-0472">Membrane</keyword>
<sequence>MDEQYNLPPRSEPSGQQPAKRTAQQRDKTFLMRPLPPEGQSTQGLEDTRTPKPRLRAYALPIAAAIILAVAVGVYFFIDPSSSTVFPKCPFKVMTGLQCPGCGSQRAIHALLHGDIPSAWRFNAMLVISVPVLAVMLPVQFMRRRHPQLYLKVFCTATIWTTFAVVTAWWIARNVWGW</sequence>
<feature type="region of interest" description="Disordered" evidence="1">
    <location>
        <begin position="1"/>
        <end position="50"/>
    </location>
</feature>
<comment type="caution">
    <text evidence="3">The sequence shown here is derived from an EMBL/GenBank/DDBJ whole genome shotgun (WGS) entry which is preliminary data.</text>
</comment>
<proteinExistence type="predicted"/>
<evidence type="ECO:0000256" key="1">
    <source>
        <dbReference type="SAM" id="MobiDB-lite"/>
    </source>
</evidence>
<keyword evidence="2" id="KW-1133">Transmembrane helix</keyword>
<dbReference type="Pfam" id="PF10825">
    <property type="entry name" value="DUF2752"/>
    <property type="match status" value="1"/>
</dbReference>
<protein>
    <submittedName>
        <fullName evidence="3">DUF2752 domain-containing protein</fullName>
    </submittedName>
</protein>
<dbReference type="AlphaFoldDB" id="A0A4S2FXY9"/>
<feature type="transmembrane region" description="Helical" evidence="2">
    <location>
        <begin position="58"/>
        <end position="78"/>
    </location>
</feature>
<accession>A0A4S2FXY9</accession>
<evidence type="ECO:0000256" key="2">
    <source>
        <dbReference type="SAM" id="Phobius"/>
    </source>
</evidence>
<organism evidence="3 4">
    <name type="scientific">Muribaculum intestinale</name>
    <dbReference type="NCBI Taxonomy" id="1796646"/>
    <lineage>
        <taxon>Bacteria</taxon>
        <taxon>Pseudomonadati</taxon>
        <taxon>Bacteroidota</taxon>
        <taxon>Bacteroidia</taxon>
        <taxon>Bacteroidales</taxon>
        <taxon>Muribaculaceae</taxon>
        <taxon>Muribaculum</taxon>
    </lineage>
</organism>
<gene>
    <name evidence="3" type="ORF">E5333_06815</name>
</gene>
<dbReference type="InterPro" id="IPR021215">
    <property type="entry name" value="DUF2752"/>
</dbReference>